<proteinExistence type="predicted"/>
<accession>A0A915I8G4</accession>
<evidence type="ECO:0000313" key="2">
    <source>
        <dbReference type="WBParaSite" id="nRc.2.0.1.t10454-RA"/>
    </source>
</evidence>
<dbReference type="WBParaSite" id="nRc.2.0.1.t10454-RA">
    <property type="protein sequence ID" value="nRc.2.0.1.t10454-RA"/>
    <property type="gene ID" value="nRc.2.0.1.g10454"/>
</dbReference>
<name>A0A915I8G4_ROMCU</name>
<reference evidence="2" key="1">
    <citation type="submission" date="2022-11" db="UniProtKB">
        <authorList>
            <consortium name="WormBaseParasite"/>
        </authorList>
    </citation>
    <scope>IDENTIFICATION</scope>
</reference>
<sequence length="85" mass="10061">MTDVDAWVSVFWEEASVDFKMWWKGQQGAEYPARQTPFWGFMKPLHRMFQNPSLADDQLASHLWNILPPGVRSEWTNADEQYVEQ</sequence>
<protein>
    <submittedName>
        <fullName evidence="2">Uncharacterized protein</fullName>
    </submittedName>
</protein>
<dbReference type="Proteomes" id="UP000887565">
    <property type="component" value="Unplaced"/>
</dbReference>
<evidence type="ECO:0000313" key="1">
    <source>
        <dbReference type="Proteomes" id="UP000887565"/>
    </source>
</evidence>
<organism evidence="1 2">
    <name type="scientific">Romanomermis culicivorax</name>
    <name type="common">Nematode worm</name>
    <dbReference type="NCBI Taxonomy" id="13658"/>
    <lineage>
        <taxon>Eukaryota</taxon>
        <taxon>Metazoa</taxon>
        <taxon>Ecdysozoa</taxon>
        <taxon>Nematoda</taxon>
        <taxon>Enoplea</taxon>
        <taxon>Dorylaimia</taxon>
        <taxon>Mermithida</taxon>
        <taxon>Mermithoidea</taxon>
        <taxon>Mermithidae</taxon>
        <taxon>Romanomermis</taxon>
    </lineage>
</organism>
<dbReference type="AlphaFoldDB" id="A0A915I8G4"/>
<keyword evidence="1" id="KW-1185">Reference proteome</keyword>